<evidence type="ECO:0000256" key="2">
    <source>
        <dbReference type="ARBA" id="ARBA00022801"/>
    </source>
</evidence>
<evidence type="ECO:0008006" key="7">
    <source>
        <dbReference type="Google" id="ProtNLM"/>
    </source>
</evidence>
<name>A0A1E3QQN7_9ASCO</name>
<dbReference type="GeneID" id="30146763"/>
<dbReference type="InterPro" id="IPR023696">
    <property type="entry name" value="Ureohydrolase_dom_sf"/>
</dbReference>
<dbReference type="STRING" id="984486.A0A1E3QQN7"/>
<organism evidence="5 6">
    <name type="scientific">Babjeviella inositovora NRRL Y-12698</name>
    <dbReference type="NCBI Taxonomy" id="984486"/>
    <lineage>
        <taxon>Eukaryota</taxon>
        <taxon>Fungi</taxon>
        <taxon>Dikarya</taxon>
        <taxon>Ascomycota</taxon>
        <taxon>Saccharomycotina</taxon>
        <taxon>Pichiomycetes</taxon>
        <taxon>Serinales incertae sedis</taxon>
        <taxon>Babjeviella</taxon>
    </lineage>
</organism>
<dbReference type="PRINTS" id="PR00116">
    <property type="entry name" value="ARGINASE"/>
</dbReference>
<keyword evidence="1" id="KW-0479">Metal-binding</keyword>
<evidence type="ECO:0000256" key="1">
    <source>
        <dbReference type="ARBA" id="ARBA00022723"/>
    </source>
</evidence>
<evidence type="ECO:0000256" key="3">
    <source>
        <dbReference type="PROSITE-ProRule" id="PRU00742"/>
    </source>
</evidence>
<dbReference type="SUPFAM" id="SSF52768">
    <property type="entry name" value="Arginase/deacetylase"/>
    <property type="match status" value="1"/>
</dbReference>
<dbReference type="OrthoDB" id="288726at2759"/>
<gene>
    <name evidence="5" type="ORF">BABINDRAFT_161612</name>
</gene>
<keyword evidence="2 4" id="KW-0378">Hydrolase</keyword>
<proteinExistence type="inferred from homology"/>
<dbReference type="AlphaFoldDB" id="A0A1E3QQN7"/>
<dbReference type="GO" id="GO:0033389">
    <property type="term" value="P:putrescine biosynthetic process from arginine, via agmatine"/>
    <property type="evidence" value="ECO:0007669"/>
    <property type="project" value="TreeGrafter"/>
</dbReference>
<evidence type="ECO:0000313" key="5">
    <source>
        <dbReference type="EMBL" id="ODQ79948.1"/>
    </source>
</evidence>
<dbReference type="InterPro" id="IPR006035">
    <property type="entry name" value="Ureohydrolase"/>
</dbReference>
<keyword evidence="6" id="KW-1185">Reference proteome</keyword>
<reference evidence="6" key="1">
    <citation type="submission" date="2016-05" db="EMBL/GenBank/DDBJ databases">
        <title>Comparative genomics of biotechnologically important yeasts.</title>
        <authorList>
            <consortium name="DOE Joint Genome Institute"/>
            <person name="Riley R."/>
            <person name="Haridas S."/>
            <person name="Wolfe K.H."/>
            <person name="Lopes M.R."/>
            <person name="Hittinger C.T."/>
            <person name="Goker M."/>
            <person name="Salamov A."/>
            <person name="Wisecaver J."/>
            <person name="Long T.M."/>
            <person name="Aerts A.L."/>
            <person name="Barry K."/>
            <person name="Choi C."/>
            <person name="Clum A."/>
            <person name="Coughlan A.Y."/>
            <person name="Deshpande S."/>
            <person name="Douglass A.P."/>
            <person name="Hanson S.J."/>
            <person name="Klenk H.-P."/>
            <person name="Labutti K."/>
            <person name="Lapidus A."/>
            <person name="Lindquist E."/>
            <person name="Lipzen A."/>
            <person name="Meier-Kolthoff J.P."/>
            <person name="Ohm R.A."/>
            <person name="Otillar R.P."/>
            <person name="Pangilinan J."/>
            <person name="Peng Y."/>
            <person name="Rokas A."/>
            <person name="Rosa C.A."/>
            <person name="Scheuner C."/>
            <person name="Sibirny A.A."/>
            <person name="Slot J.C."/>
            <person name="Stielow J.B."/>
            <person name="Sun H."/>
            <person name="Kurtzman C.P."/>
            <person name="Blackwell M."/>
            <person name="Grigoriev I.V."/>
            <person name="Jeffries T.W."/>
        </authorList>
    </citation>
    <scope>NUCLEOTIDE SEQUENCE [LARGE SCALE GENOMIC DNA]</scope>
    <source>
        <strain evidence="6">NRRL Y-12698</strain>
    </source>
</reference>
<dbReference type="GO" id="GO:0008783">
    <property type="term" value="F:agmatinase activity"/>
    <property type="evidence" value="ECO:0007669"/>
    <property type="project" value="TreeGrafter"/>
</dbReference>
<accession>A0A1E3QQN7</accession>
<sequence length="469" mass="50942">MKISKLTTGASLLGNAISASLSTGQHIFHNDEIPVEVYSTLPDSFIDDIYGGLVNTPVVVNHRLRRLNTGQLTFGNEFQALSRRRNRYQPYEDAVFGDYPYDSYAEAYFLQSTNLLKQNQIKYPDDDNLEDMDSVSLFGGIVTFAHFPTKNCFANLALEIDIAIVGAPFDTGVSYRTSARFGPNVLRQASRRLGQGLTPVRGKKGSKLSKVNPYETNLTIIDCGDIPMTPFDNRLALNQLYRGERAIHRHPTSNRTATTVPKIITLGGDHTITLMALKSSFEKHGPVTVLHFDSHIDTWDPKVLGGGITKYSSLNHGTFLHYAHELGYLAGKNWHLGLRAPLIVAADGPHDVECGFNTITAREIDTLGAQGIAKKIMASVGTSNPVYISVDIDVLDPAFAPGTGTAEPGGWSTRELLTVLDALEGLNVIGADVVEVGDGYEDRAGTTGLAGTAVIDSILGLMVVDDYEV</sequence>
<dbReference type="Proteomes" id="UP000094336">
    <property type="component" value="Unassembled WGS sequence"/>
</dbReference>
<dbReference type="Pfam" id="PF00491">
    <property type="entry name" value="Arginase"/>
    <property type="match status" value="1"/>
</dbReference>
<evidence type="ECO:0000256" key="4">
    <source>
        <dbReference type="RuleBase" id="RU003684"/>
    </source>
</evidence>
<evidence type="ECO:0000313" key="6">
    <source>
        <dbReference type="Proteomes" id="UP000094336"/>
    </source>
</evidence>
<protein>
    <recommendedName>
        <fullName evidence="7">Agmatinase</fullName>
    </recommendedName>
</protein>
<dbReference type="PANTHER" id="PTHR11358:SF28">
    <property type="entry name" value="HYPOTHETICAL ARGINASE FAMILY PROTEIN (EUROFUNG)"/>
    <property type="match status" value="1"/>
</dbReference>
<dbReference type="PROSITE" id="PS01053">
    <property type="entry name" value="ARGINASE_1"/>
    <property type="match status" value="1"/>
</dbReference>
<dbReference type="Gene3D" id="3.40.800.10">
    <property type="entry name" value="Ureohydrolase domain"/>
    <property type="match status" value="1"/>
</dbReference>
<dbReference type="InterPro" id="IPR020855">
    <property type="entry name" value="Ureohydrolase_Mn_BS"/>
</dbReference>
<dbReference type="RefSeq" id="XP_018985276.1">
    <property type="nucleotide sequence ID" value="XM_019128910.1"/>
</dbReference>
<dbReference type="PANTHER" id="PTHR11358">
    <property type="entry name" value="ARGINASE/AGMATINASE"/>
    <property type="match status" value="1"/>
</dbReference>
<dbReference type="EMBL" id="KV454431">
    <property type="protein sequence ID" value="ODQ79948.1"/>
    <property type="molecule type" value="Genomic_DNA"/>
</dbReference>
<dbReference type="PROSITE" id="PS51409">
    <property type="entry name" value="ARGINASE_2"/>
    <property type="match status" value="1"/>
</dbReference>
<dbReference type="CDD" id="cd11592">
    <property type="entry name" value="Agmatinase_PAH"/>
    <property type="match status" value="1"/>
</dbReference>
<dbReference type="GO" id="GO:0046872">
    <property type="term" value="F:metal ion binding"/>
    <property type="evidence" value="ECO:0007669"/>
    <property type="project" value="UniProtKB-KW"/>
</dbReference>
<comment type="similarity">
    <text evidence="3 4">Belongs to the arginase family.</text>
</comment>